<dbReference type="InterPro" id="IPR006314">
    <property type="entry name" value="Dyp_peroxidase"/>
</dbReference>
<dbReference type="PROSITE" id="PS51404">
    <property type="entry name" value="DYP_PEROXIDASE"/>
    <property type="match status" value="1"/>
</dbReference>
<dbReference type="PANTHER" id="PTHR30521">
    <property type="entry name" value="DEFERROCHELATASE/PEROXIDASE"/>
    <property type="match status" value="1"/>
</dbReference>
<dbReference type="NCBIfam" id="TIGR01413">
    <property type="entry name" value="Dyp_perox_fam"/>
    <property type="match status" value="1"/>
</dbReference>
<sequence>MNVAQSAVLADVPPLGRYVFFDVKDAVLLGPSLLRLSALNELASGQLLVGLGHGLVSALGAQVPGLHAFEALTGVNVAVPSTPAALLCWLRGSDQGELIHLTRRVQQALAPALCLTQVVDAFRYGSGRDLTGYEDGTENPTGDAAEAAALLQGAGPGLDGSSFMAVQQWLHDLDAFEAMSPLAQDHMVGRRRADNEELDDAPESAHVKRTEQESFDPEAFVLRRSMPWAAGGQAGLMFVAFGQSFDAFEAQLRRMVGLEDGVVDALFGISKPISSAYFWCPPMNAGQLDLRQLGL</sequence>
<evidence type="ECO:0000313" key="8">
    <source>
        <dbReference type="Proteomes" id="UP000824366"/>
    </source>
</evidence>
<comment type="cofactor">
    <cofactor evidence="1">
        <name>heme b</name>
        <dbReference type="ChEBI" id="CHEBI:60344"/>
    </cofactor>
</comment>
<keyword evidence="3" id="KW-0479">Metal-binding</keyword>
<feature type="domain" description="Dyp-type peroxidase C-terminal" evidence="6">
    <location>
        <begin position="128"/>
        <end position="283"/>
    </location>
</feature>
<keyword evidence="8" id="KW-1185">Reference proteome</keyword>
<proteinExistence type="predicted"/>
<protein>
    <recommendedName>
        <fullName evidence="6">Dyp-type peroxidase C-terminal domain-containing protein</fullName>
    </recommendedName>
</protein>
<dbReference type="Pfam" id="PF20628">
    <property type="entry name" value="Dyp_perox_C"/>
    <property type="match status" value="1"/>
</dbReference>
<keyword evidence="2" id="KW-0575">Peroxidase</keyword>
<organism evidence="7 8">
    <name type="scientific">Rhodoferax lithotrophicus</name>
    <dbReference type="NCBI Taxonomy" id="2798804"/>
    <lineage>
        <taxon>Bacteria</taxon>
        <taxon>Pseudomonadati</taxon>
        <taxon>Pseudomonadota</taxon>
        <taxon>Betaproteobacteria</taxon>
        <taxon>Burkholderiales</taxon>
        <taxon>Comamonadaceae</taxon>
        <taxon>Rhodoferax</taxon>
    </lineage>
</organism>
<evidence type="ECO:0000313" key="7">
    <source>
        <dbReference type="EMBL" id="BCO25455.1"/>
    </source>
</evidence>
<dbReference type="InterPro" id="IPR011008">
    <property type="entry name" value="Dimeric_a/b-barrel"/>
</dbReference>
<dbReference type="EMBL" id="AP024238">
    <property type="protein sequence ID" value="BCO25455.1"/>
    <property type="molecule type" value="Genomic_DNA"/>
</dbReference>
<gene>
    <name evidence="7" type="ORF">MIZ03_0315</name>
</gene>
<evidence type="ECO:0000256" key="2">
    <source>
        <dbReference type="ARBA" id="ARBA00022559"/>
    </source>
</evidence>
<dbReference type="RefSeq" id="WP_223907131.1">
    <property type="nucleotide sequence ID" value="NZ_AP024238.1"/>
</dbReference>
<dbReference type="SUPFAM" id="SSF54909">
    <property type="entry name" value="Dimeric alpha+beta barrel"/>
    <property type="match status" value="1"/>
</dbReference>
<keyword evidence="4" id="KW-0560">Oxidoreductase</keyword>
<dbReference type="PANTHER" id="PTHR30521:SF0">
    <property type="entry name" value="DYP-TYPE PEROXIDASE FAMILY PROTEIN"/>
    <property type="match status" value="1"/>
</dbReference>
<dbReference type="InterPro" id="IPR048328">
    <property type="entry name" value="Dyp_perox_C"/>
</dbReference>
<evidence type="ECO:0000256" key="1">
    <source>
        <dbReference type="ARBA" id="ARBA00001970"/>
    </source>
</evidence>
<evidence type="ECO:0000259" key="6">
    <source>
        <dbReference type="Pfam" id="PF20628"/>
    </source>
</evidence>
<evidence type="ECO:0000256" key="3">
    <source>
        <dbReference type="ARBA" id="ARBA00022723"/>
    </source>
</evidence>
<evidence type="ECO:0000256" key="4">
    <source>
        <dbReference type="ARBA" id="ARBA00023002"/>
    </source>
</evidence>
<dbReference type="Proteomes" id="UP000824366">
    <property type="component" value="Chromosome"/>
</dbReference>
<accession>A0ABM7MGZ5</accession>
<name>A0ABM7MGZ5_9BURK</name>
<reference evidence="7 8" key="1">
    <citation type="journal article" date="2021" name="Microbiol. Spectr.">
        <title>A Single Bacterium Capable of Oxidation and Reduction of Iron at Circumneutral pH.</title>
        <authorList>
            <person name="Kato S."/>
            <person name="Ohkuma M."/>
        </authorList>
    </citation>
    <scope>NUCLEOTIDE SEQUENCE [LARGE SCALE GENOMIC DNA]</scope>
    <source>
        <strain evidence="7 8">MIZ03</strain>
    </source>
</reference>
<evidence type="ECO:0000256" key="5">
    <source>
        <dbReference type="ARBA" id="ARBA00023004"/>
    </source>
</evidence>
<keyword evidence="5" id="KW-0408">Iron</keyword>